<name>Q0CDK5_ASPTN</name>
<organism evidence="1 2">
    <name type="scientific">Aspergillus terreus (strain NIH 2624 / FGSC A1156)</name>
    <dbReference type="NCBI Taxonomy" id="341663"/>
    <lineage>
        <taxon>Eukaryota</taxon>
        <taxon>Fungi</taxon>
        <taxon>Dikarya</taxon>
        <taxon>Ascomycota</taxon>
        <taxon>Pezizomycotina</taxon>
        <taxon>Eurotiomycetes</taxon>
        <taxon>Eurotiomycetidae</taxon>
        <taxon>Eurotiales</taxon>
        <taxon>Aspergillaceae</taxon>
        <taxon>Aspergillus</taxon>
        <taxon>Aspergillus subgen. Circumdati</taxon>
    </lineage>
</organism>
<dbReference type="EMBL" id="CH476605">
    <property type="protein sequence ID" value="EAU31402.1"/>
    <property type="molecule type" value="Genomic_DNA"/>
</dbReference>
<evidence type="ECO:0000313" key="1">
    <source>
        <dbReference type="EMBL" id="EAU31402.1"/>
    </source>
</evidence>
<dbReference type="OMA" id="HHGNHLR"/>
<gene>
    <name evidence="1" type="ORF">ATEG_08229</name>
</gene>
<sequence>MAPDDHKSFFEILPNEIWQRIVGLFSRLQQNVGQGVYPHVPVLILSYAGYTSNGRSMPELRVDPALIYGLVAKLRNLEIIRWTRHAFPPLLFRDLNIRQPAPELFIDGAPCDLVGAGLEDAACIKSLSMTYGNRPSEPDINALGKVISSLPNLERLILKHHPGRRHGVSPIFDLLLGSMLPPLRILSLANFSFTSEQAVGWARCLKGQSLRGLSLDGTSQLSELICHLGGCVANLQSLEIRISDGTAASTGPQMMELLDQFLQQITKLRAFSAYDVPKEVLHHAVHHHGNHLRRLRFRRTRCSFLERPGRSELGWRPEI</sequence>
<dbReference type="InterPro" id="IPR032675">
    <property type="entry name" value="LRR_dom_sf"/>
</dbReference>
<dbReference type="AlphaFoldDB" id="Q0CDK5"/>
<reference evidence="2" key="1">
    <citation type="submission" date="2005-09" db="EMBL/GenBank/DDBJ databases">
        <title>Annotation of the Aspergillus terreus NIH2624 genome.</title>
        <authorList>
            <person name="Birren B.W."/>
            <person name="Lander E.S."/>
            <person name="Galagan J.E."/>
            <person name="Nusbaum C."/>
            <person name="Devon K."/>
            <person name="Henn M."/>
            <person name="Ma L.-J."/>
            <person name="Jaffe D.B."/>
            <person name="Butler J."/>
            <person name="Alvarez P."/>
            <person name="Gnerre S."/>
            <person name="Grabherr M."/>
            <person name="Kleber M."/>
            <person name="Mauceli E.W."/>
            <person name="Brockman W."/>
            <person name="Rounsley S."/>
            <person name="Young S.K."/>
            <person name="LaButti K."/>
            <person name="Pushparaj V."/>
            <person name="DeCaprio D."/>
            <person name="Crawford M."/>
            <person name="Koehrsen M."/>
            <person name="Engels R."/>
            <person name="Montgomery P."/>
            <person name="Pearson M."/>
            <person name="Howarth C."/>
            <person name="Larson L."/>
            <person name="Luoma S."/>
            <person name="White J."/>
            <person name="Alvarado L."/>
            <person name="Kodira C.D."/>
            <person name="Zeng Q."/>
            <person name="Oleary S."/>
            <person name="Yandava C."/>
            <person name="Denning D.W."/>
            <person name="Nierman W.C."/>
            <person name="Milne T."/>
            <person name="Madden K."/>
        </authorList>
    </citation>
    <scope>NUCLEOTIDE SEQUENCE [LARGE SCALE GENOMIC DNA]</scope>
    <source>
        <strain evidence="2">NIH 2624 / FGSC A1156</strain>
    </source>
</reference>
<dbReference type="Gene3D" id="3.80.10.10">
    <property type="entry name" value="Ribonuclease Inhibitor"/>
    <property type="match status" value="1"/>
</dbReference>
<dbReference type="Proteomes" id="UP000007963">
    <property type="component" value="Unassembled WGS sequence"/>
</dbReference>
<protein>
    <recommendedName>
        <fullName evidence="3">F-box domain-containing protein</fullName>
    </recommendedName>
</protein>
<dbReference type="HOGENOM" id="CLU_871472_0_0_1"/>
<dbReference type="GeneID" id="4353301"/>
<evidence type="ECO:0000313" key="2">
    <source>
        <dbReference type="Proteomes" id="UP000007963"/>
    </source>
</evidence>
<dbReference type="VEuPathDB" id="FungiDB:ATEG_08229"/>
<proteinExistence type="predicted"/>
<dbReference type="eggNOG" id="ENOG502R8Z9">
    <property type="taxonomic scope" value="Eukaryota"/>
</dbReference>
<dbReference type="SUPFAM" id="SSF52047">
    <property type="entry name" value="RNI-like"/>
    <property type="match status" value="1"/>
</dbReference>
<accession>Q0CDK5</accession>
<evidence type="ECO:0008006" key="3">
    <source>
        <dbReference type="Google" id="ProtNLM"/>
    </source>
</evidence>
<dbReference type="RefSeq" id="XP_001216850.1">
    <property type="nucleotide sequence ID" value="XM_001216850.1"/>
</dbReference>
<dbReference type="OrthoDB" id="4501663at2759"/>